<reference evidence="1 2" key="1">
    <citation type="submission" date="2014-08" db="EMBL/GenBank/DDBJ databases">
        <authorList>
            <person name="Chen Y.-H."/>
        </authorList>
    </citation>
    <scope>NUCLEOTIDE SEQUENCE [LARGE SCALE GENOMIC DNA]</scope>
</reference>
<protein>
    <submittedName>
        <fullName evidence="1">Uncharacterized protein</fullName>
    </submittedName>
</protein>
<name>A0A0T7GFB8_NEOGA</name>
<dbReference type="Proteomes" id="UP000039660">
    <property type="component" value="Unassembled WGS sequence"/>
</dbReference>
<proteinExistence type="predicted"/>
<accession>A0A0T7GFB8</accession>
<dbReference type="EMBL" id="CCRK01000002">
    <property type="protein sequence ID" value="CDZ45969.1"/>
    <property type="molecule type" value="Genomic_DNA"/>
</dbReference>
<sequence>MTLAHTQFEALFAGLERPRVHAVQTRTSEGIE</sequence>
<evidence type="ECO:0000313" key="2">
    <source>
        <dbReference type="Proteomes" id="UP000039660"/>
    </source>
</evidence>
<organism evidence="1 2">
    <name type="scientific">Neorhizobium galegae bv. officinalis</name>
    <dbReference type="NCBI Taxonomy" id="323656"/>
    <lineage>
        <taxon>Bacteria</taxon>
        <taxon>Pseudomonadati</taxon>
        <taxon>Pseudomonadota</taxon>
        <taxon>Alphaproteobacteria</taxon>
        <taxon>Hyphomicrobiales</taxon>
        <taxon>Rhizobiaceae</taxon>
        <taxon>Rhizobium/Agrobacterium group</taxon>
        <taxon>Neorhizobium</taxon>
    </lineage>
</organism>
<gene>
    <name evidence="1" type="ORF">NGAL_HAMBI1189_11700</name>
</gene>
<evidence type="ECO:0000313" key="1">
    <source>
        <dbReference type="EMBL" id="CDZ45969.1"/>
    </source>
</evidence>
<dbReference type="AlphaFoldDB" id="A0A0T7GFB8"/>